<comment type="caution">
    <text evidence="3">The sequence shown here is derived from an EMBL/GenBank/DDBJ whole genome shotgun (WGS) entry which is preliminary data.</text>
</comment>
<dbReference type="STRING" id="71717.A0A4Y7TF72"/>
<dbReference type="CDD" id="cd23659">
    <property type="entry name" value="USP_At3g01520-like"/>
    <property type="match status" value="1"/>
</dbReference>
<name>A0A4Y7TF72_COPMI</name>
<feature type="region of interest" description="Disordered" evidence="1">
    <location>
        <begin position="1"/>
        <end position="122"/>
    </location>
</feature>
<organism evidence="3 4">
    <name type="scientific">Coprinellus micaceus</name>
    <name type="common">Glistening ink-cap mushroom</name>
    <name type="synonym">Coprinus micaceus</name>
    <dbReference type="NCBI Taxonomy" id="71717"/>
    <lineage>
        <taxon>Eukaryota</taxon>
        <taxon>Fungi</taxon>
        <taxon>Dikarya</taxon>
        <taxon>Basidiomycota</taxon>
        <taxon>Agaricomycotina</taxon>
        <taxon>Agaricomycetes</taxon>
        <taxon>Agaricomycetidae</taxon>
        <taxon>Agaricales</taxon>
        <taxon>Agaricineae</taxon>
        <taxon>Psathyrellaceae</taxon>
        <taxon>Coprinellus</taxon>
    </lineage>
</organism>
<dbReference type="OrthoDB" id="843225at2759"/>
<dbReference type="InterPro" id="IPR006016">
    <property type="entry name" value="UspA"/>
</dbReference>
<dbReference type="PANTHER" id="PTHR47815:SF1">
    <property type="entry name" value="UNIVERSAL STRESS PROTEIN A FAMILY PROTEIN C25B2.10"/>
    <property type="match status" value="1"/>
</dbReference>
<dbReference type="EMBL" id="QPFP01000014">
    <property type="protein sequence ID" value="TEB32823.1"/>
    <property type="molecule type" value="Genomic_DNA"/>
</dbReference>
<dbReference type="InterPro" id="IPR014729">
    <property type="entry name" value="Rossmann-like_a/b/a_fold"/>
</dbReference>
<dbReference type="Gene3D" id="3.40.50.620">
    <property type="entry name" value="HUPs"/>
    <property type="match status" value="1"/>
</dbReference>
<keyword evidence="4" id="KW-1185">Reference proteome</keyword>
<dbReference type="PANTHER" id="PTHR47815">
    <property type="entry name" value="UNIVERSAL STRESS PROTEIN A FAMILY PROTEIN C25B2.10"/>
    <property type="match status" value="1"/>
</dbReference>
<feature type="compositionally biased region" description="Low complexity" evidence="1">
    <location>
        <begin position="35"/>
        <end position="46"/>
    </location>
</feature>
<reference evidence="3 4" key="1">
    <citation type="journal article" date="2019" name="Nat. Ecol. Evol.">
        <title>Megaphylogeny resolves global patterns of mushroom evolution.</title>
        <authorList>
            <person name="Varga T."/>
            <person name="Krizsan K."/>
            <person name="Foldi C."/>
            <person name="Dima B."/>
            <person name="Sanchez-Garcia M."/>
            <person name="Sanchez-Ramirez S."/>
            <person name="Szollosi G.J."/>
            <person name="Szarkandi J.G."/>
            <person name="Papp V."/>
            <person name="Albert L."/>
            <person name="Andreopoulos W."/>
            <person name="Angelini C."/>
            <person name="Antonin V."/>
            <person name="Barry K.W."/>
            <person name="Bougher N.L."/>
            <person name="Buchanan P."/>
            <person name="Buyck B."/>
            <person name="Bense V."/>
            <person name="Catcheside P."/>
            <person name="Chovatia M."/>
            <person name="Cooper J."/>
            <person name="Damon W."/>
            <person name="Desjardin D."/>
            <person name="Finy P."/>
            <person name="Geml J."/>
            <person name="Haridas S."/>
            <person name="Hughes K."/>
            <person name="Justo A."/>
            <person name="Karasinski D."/>
            <person name="Kautmanova I."/>
            <person name="Kiss B."/>
            <person name="Kocsube S."/>
            <person name="Kotiranta H."/>
            <person name="LaButti K.M."/>
            <person name="Lechner B.E."/>
            <person name="Liimatainen K."/>
            <person name="Lipzen A."/>
            <person name="Lukacs Z."/>
            <person name="Mihaltcheva S."/>
            <person name="Morgado L.N."/>
            <person name="Niskanen T."/>
            <person name="Noordeloos M.E."/>
            <person name="Ohm R.A."/>
            <person name="Ortiz-Santana B."/>
            <person name="Ovrebo C."/>
            <person name="Racz N."/>
            <person name="Riley R."/>
            <person name="Savchenko A."/>
            <person name="Shiryaev A."/>
            <person name="Soop K."/>
            <person name="Spirin V."/>
            <person name="Szebenyi C."/>
            <person name="Tomsovsky M."/>
            <person name="Tulloss R.E."/>
            <person name="Uehling J."/>
            <person name="Grigoriev I.V."/>
            <person name="Vagvolgyi C."/>
            <person name="Papp T."/>
            <person name="Martin F.M."/>
            <person name="Miettinen O."/>
            <person name="Hibbett D.S."/>
            <person name="Nagy L.G."/>
        </authorList>
    </citation>
    <scope>NUCLEOTIDE SEQUENCE [LARGE SCALE GENOMIC DNA]</scope>
    <source>
        <strain evidence="3 4">FP101781</strain>
    </source>
</reference>
<sequence>MSSIDKPLRSAMKAPSRTSSPGDSSRVPLPPDPNFPSSTSSDPSTPLLKPVSDLIGSPLTRTASSPPQSVSGASTDETPVGSTLAPHKKFVVKEPQHHEPPTSHSPLPSALHVRHHSGGSSTPYTPKVSFDTFENPIASMFSFTLQTKSAGYKRTRNTRVYLCAASPDESGQEALDWCLESLVQDGDEVIVFRGVEEDLLEKDHDILREEARGLMKTLEAKNMEVDSERKLSLILEYIPGKITDSIDRLIALYRPDSLIVGTRGKRGIMGLNLSGIGSVSKYCLSHSPVPVIVVRPERKLRKAVEKRKADPKRGTHFDY</sequence>
<feature type="domain" description="UspA" evidence="2">
    <location>
        <begin position="162"/>
        <end position="295"/>
    </location>
</feature>
<gene>
    <name evidence="3" type="ORF">FA13DRAFT_228886</name>
</gene>
<dbReference type="Pfam" id="PF00582">
    <property type="entry name" value="Usp"/>
    <property type="match status" value="1"/>
</dbReference>
<feature type="compositionally biased region" description="Basic and acidic residues" evidence="1">
    <location>
        <begin position="91"/>
        <end position="101"/>
    </location>
</feature>
<dbReference type="AlphaFoldDB" id="A0A4Y7TF72"/>
<evidence type="ECO:0000259" key="2">
    <source>
        <dbReference type="Pfam" id="PF00582"/>
    </source>
</evidence>
<accession>A0A4Y7TF72</accession>
<dbReference type="Proteomes" id="UP000298030">
    <property type="component" value="Unassembled WGS sequence"/>
</dbReference>
<dbReference type="SUPFAM" id="SSF52402">
    <property type="entry name" value="Adenine nucleotide alpha hydrolases-like"/>
    <property type="match status" value="1"/>
</dbReference>
<evidence type="ECO:0000256" key="1">
    <source>
        <dbReference type="SAM" id="MobiDB-lite"/>
    </source>
</evidence>
<feature type="compositionally biased region" description="Polar residues" evidence="1">
    <location>
        <begin position="59"/>
        <end position="81"/>
    </location>
</feature>
<evidence type="ECO:0000313" key="3">
    <source>
        <dbReference type="EMBL" id="TEB32823.1"/>
    </source>
</evidence>
<protein>
    <recommendedName>
        <fullName evidence="2">UspA domain-containing protein</fullName>
    </recommendedName>
</protein>
<evidence type="ECO:0000313" key="4">
    <source>
        <dbReference type="Proteomes" id="UP000298030"/>
    </source>
</evidence>
<proteinExistence type="predicted"/>